<evidence type="ECO:0000256" key="6">
    <source>
        <dbReference type="ARBA" id="ARBA00022771"/>
    </source>
</evidence>
<protein>
    <recommendedName>
        <fullName evidence="3 11">Zinc finger protein-like 1 homolog</fullName>
    </recommendedName>
</protein>
<sequence>MGLCKCPKRTVTIQFCYVHRVNVCEHCIVNDHPTCIVQSYLKWLDDSDYNPVCRICNDQFGTADCIRLVCYDIFHTDCLNDWASRLPPNTAPAGYKCPACSNPVFPASNLVSPVADRLREALAAFAWARTGLELPLIDDGKTMSQEGSMLNGSVFSESESPEQNTDCAVSSVEPQAKATDSSSHSEDSYARGVMQGVYSKPAITNTTTNETMSSSGVRVTAVADPPLSTSQFRGDVHHPSSGVSRKASSSSEVRLLLNEEKEKDADENKYKRRSTIEWFSRWWRTMSRPSSRHHQSLIGGSRRRMIVILVVLGVITIIVVLSYFGHGASDDDPLLDPFNNPNIRIQDK</sequence>
<evidence type="ECO:0000256" key="8">
    <source>
        <dbReference type="ARBA" id="ARBA00022989"/>
    </source>
</evidence>
<evidence type="ECO:0000256" key="9">
    <source>
        <dbReference type="ARBA" id="ARBA00023136"/>
    </source>
</evidence>
<reference evidence="14 15" key="1">
    <citation type="submission" date="2023-11" db="EMBL/GenBank/DDBJ databases">
        <title>Halocaridina rubra genome assembly.</title>
        <authorList>
            <person name="Smith C."/>
        </authorList>
    </citation>
    <scope>NUCLEOTIDE SEQUENCE [LARGE SCALE GENOMIC DNA]</scope>
    <source>
        <strain evidence="14">EP-1</strain>
        <tissue evidence="14">Whole</tissue>
    </source>
</reference>
<dbReference type="InterPro" id="IPR039043">
    <property type="entry name" value="ZFPL1"/>
</dbReference>
<evidence type="ECO:0000259" key="13">
    <source>
        <dbReference type="PROSITE" id="PS50089"/>
    </source>
</evidence>
<evidence type="ECO:0000256" key="5">
    <source>
        <dbReference type="ARBA" id="ARBA00022723"/>
    </source>
</evidence>
<accession>A0AAN8ZPF6</accession>
<dbReference type="EMBL" id="JAXCGZ010022776">
    <property type="protein sequence ID" value="KAK7024358.1"/>
    <property type="molecule type" value="Genomic_DNA"/>
</dbReference>
<dbReference type="Proteomes" id="UP001381693">
    <property type="component" value="Unassembled WGS sequence"/>
</dbReference>
<evidence type="ECO:0000256" key="1">
    <source>
        <dbReference type="ARBA" id="ARBA00004167"/>
    </source>
</evidence>
<dbReference type="Pfam" id="PF25998">
    <property type="entry name" value="U-box_ZFPL1"/>
    <property type="match status" value="1"/>
</dbReference>
<comment type="subcellular location">
    <subcellularLocation>
        <location evidence="1 11">Membrane</location>
        <topology evidence="1 11">Single-pass membrane protein</topology>
    </subcellularLocation>
</comment>
<dbReference type="Pfam" id="PF25993">
    <property type="entry name" value="zf-B_box_ZFPL1"/>
    <property type="match status" value="1"/>
</dbReference>
<evidence type="ECO:0000313" key="15">
    <source>
        <dbReference type="Proteomes" id="UP001381693"/>
    </source>
</evidence>
<dbReference type="InterPro" id="IPR058730">
    <property type="entry name" value="U-box_ZFPL1-like"/>
</dbReference>
<organism evidence="14 15">
    <name type="scientific">Halocaridina rubra</name>
    <name type="common">Hawaiian red shrimp</name>
    <dbReference type="NCBI Taxonomy" id="373956"/>
    <lineage>
        <taxon>Eukaryota</taxon>
        <taxon>Metazoa</taxon>
        <taxon>Ecdysozoa</taxon>
        <taxon>Arthropoda</taxon>
        <taxon>Crustacea</taxon>
        <taxon>Multicrustacea</taxon>
        <taxon>Malacostraca</taxon>
        <taxon>Eumalacostraca</taxon>
        <taxon>Eucarida</taxon>
        <taxon>Decapoda</taxon>
        <taxon>Pleocyemata</taxon>
        <taxon>Caridea</taxon>
        <taxon>Atyoidea</taxon>
        <taxon>Atyidae</taxon>
        <taxon>Halocaridina</taxon>
    </lineage>
</organism>
<feature type="region of interest" description="Disordered" evidence="12">
    <location>
        <begin position="147"/>
        <end position="189"/>
    </location>
</feature>
<comment type="caution">
    <text evidence="14">The sequence shown here is derived from an EMBL/GenBank/DDBJ whole genome shotgun (WGS) entry which is preliminary data.</text>
</comment>
<feature type="compositionally biased region" description="Polar residues" evidence="12">
    <location>
        <begin position="147"/>
        <end position="168"/>
    </location>
</feature>
<evidence type="ECO:0000256" key="4">
    <source>
        <dbReference type="ARBA" id="ARBA00022692"/>
    </source>
</evidence>
<evidence type="ECO:0000256" key="11">
    <source>
        <dbReference type="RuleBase" id="RU369078"/>
    </source>
</evidence>
<feature type="transmembrane region" description="Helical" evidence="11">
    <location>
        <begin position="305"/>
        <end position="325"/>
    </location>
</feature>
<dbReference type="PANTHER" id="PTHR12981:SF0">
    <property type="entry name" value="ZINC FINGER PROTEIN-LIKE 1"/>
    <property type="match status" value="1"/>
</dbReference>
<dbReference type="InterPro" id="IPR013083">
    <property type="entry name" value="Znf_RING/FYVE/PHD"/>
</dbReference>
<feature type="region of interest" description="Disordered" evidence="12">
    <location>
        <begin position="228"/>
        <end position="253"/>
    </location>
</feature>
<dbReference type="AlphaFoldDB" id="A0AAN8ZPF6"/>
<evidence type="ECO:0000256" key="3">
    <source>
        <dbReference type="ARBA" id="ARBA00013701"/>
    </source>
</evidence>
<keyword evidence="8 11" id="KW-1133">Transmembrane helix</keyword>
<dbReference type="GO" id="GO:0016020">
    <property type="term" value="C:membrane"/>
    <property type="evidence" value="ECO:0007669"/>
    <property type="project" value="UniProtKB-SubCell"/>
</dbReference>
<dbReference type="GO" id="GO:0008270">
    <property type="term" value="F:zinc ion binding"/>
    <property type="evidence" value="ECO:0007669"/>
    <property type="project" value="UniProtKB-UniRule"/>
</dbReference>
<name>A0AAN8ZPF6_HALRR</name>
<evidence type="ECO:0000256" key="2">
    <source>
        <dbReference type="ARBA" id="ARBA00005561"/>
    </source>
</evidence>
<proteinExistence type="inferred from homology"/>
<keyword evidence="6 10" id="KW-0863">Zinc-finger</keyword>
<evidence type="ECO:0000256" key="7">
    <source>
        <dbReference type="ARBA" id="ARBA00022833"/>
    </source>
</evidence>
<dbReference type="Gene3D" id="3.30.40.10">
    <property type="entry name" value="Zinc/RING finger domain, C3HC4 (zinc finger)"/>
    <property type="match status" value="1"/>
</dbReference>
<dbReference type="InterPro" id="IPR001841">
    <property type="entry name" value="Znf_RING"/>
</dbReference>
<keyword evidence="7 11" id="KW-0862">Zinc</keyword>
<gene>
    <name evidence="14" type="primary">ZFPL1</name>
    <name evidence="14" type="ORF">SK128_014918</name>
</gene>
<evidence type="ECO:0000313" key="14">
    <source>
        <dbReference type="EMBL" id="KAK7024358.1"/>
    </source>
</evidence>
<dbReference type="PROSITE" id="PS50089">
    <property type="entry name" value="ZF_RING_2"/>
    <property type="match status" value="1"/>
</dbReference>
<evidence type="ECO:0000256" key="12">
    <source>
        <dbReference type="SAM" id="MobiDB-lite"/>
    </source>
</evidence>
<comment type="similarity">
    <text evidence="2 11">Belongs to the ZFPL1 family.</text>
</comment>
<feature type="compositionally biased region" description="Low complexity" evidence="12">
    <location>
        <begin position="240"/>
        <end position="251"/>
    </location>
</feature>
<dbReference type="InterPro" id="IPR058731">
    <property type="entry name" value="Znf-B_box_ZFPL1-like"/>
</dbReference>
<evidence type="ECO:0000256" key="10">
    <source>
        <dbReference type="PROSITE-ProRule" id="PRU00175"/>
    </source>
</evidence>
<keyword evidence="5 11" id="KW-0479">Metal-binding</keyword>
<dbReference type="SUPFAM" id="SSF57850">
    <property type="entry name" value="RING/U-box"/>
    <property type="match status" value="1"/>
</dbReference>
<dbReference type="GO" id="GO:0005794">
    <property type="term" value="C:Golgi apparatus"/>
    <property type="evidence" value="ECO:0007669"/>
    <property type="project" value="TreeGrafter"/>
</dbReference>
<keyword evidence="15" id="KW-1185">Reference proteome</keyword>
<keyword evidence="4 11" id="KW-0812">Transmembrane</keyword>
<dbReference type="PANTHER" id="PTHR12981">
    <property type="entry name" value="ZINC FINGER PROTEIN-LIKE 1"/>
    <property type="match status" value="1"/>
</dbReference>
<dbReference type="CDD" id="cd16487">
    <property type="entry name" value="mRING-H2-C3DHC3_ZFPL1"/>
    <property type="match status" value="1"/>
</dbReference>
<feature type="domain" description="RING-type" evidence="13">
    <location>
        <begin position="53"/>
        <end position="101"/>
    </location>
</feature>
<keyword evidence="9 11" id="KW-0472">Membrane</keyword>